<feature type="transmembrane region" description="Helical" evidence="2">
    <location>
        <begin position="7"/>
        <end position="26"/>
    </location>
</feature>
<evidence type="ECO:0000256" key="2">
    <source>
        <dbReference type="SAM" id="Phobius"/>
    </source>
</evidence>
<evidence type="ECO:0000256" key="1">
    <source>
        <dbReference type="SAM" id="MobiDB-lite"/>
    </source>
</evidence>
<accession>A0AAD9WED7</accession>
<feature type="region of interest" description="Disordered" evidence="1">
    <location>
        <begin position="459"/>
        <end position="513"/>
    </location>
</feature>
<dbReference type="EMBL" id="JAUBYV010000006">
    <property type="protein sequence ID" value="KAK2626161.1"/>
    <property type="molecule type" value="Genomic_DNA"/>
</dbReference>
<keyword evidence="2" id="KW-0472">Membrane</keyword>
<sequence>MSVAMNIFLKLCFLSSFPQCAFLLFWCQRPRQISNHPTEFRCALISIACNILRIFDVQSISANHQRSFNEIPTEHSPSLRFACLPSYGSMFFTSWQLWEQMTFVLALAIAGVFLIGWGKLLWVNRLVQRQELADEERRTRIQQLRISGQLVEAPKSHDIPFGVRAIQSGIQVDGIWISQTTTPVPSVLKLGKLRNSSKENLASTDSSKDSDVSELRSEDSRPISRYGKSALRSIDLGDPFEAQEPGYRGSRTSYKPRRSSHLRYGSHGVYDEETLGQLEGKRSLKGKARVQRPRGPQDERKDIDSSSAADNERSSDNSSESDGTLTQKTRVHSDPSRQTLLSDISTSEGRSLSVSSVPSGKPVTAVVSPQSANAEYFSISVESPDYDKSDPFETPFVSPVDSPETNRLEHSPAFEGPSHLENSQLPAVETCSSSPFVPGELHINKVVRKVNSGFVVLPAGTFGQPVEPNASRGMDEDYRNQSHPADRRYSTRLQKRPRTSMTGGQPSGTVHQP</sequence>
<feature type="compositionally biased region" description="Polar residues" evidence="1">
    <location>
        <begin position="499"/>
        <end position="513"/>
    </location>
</feature>
<dbReference type="PANTHER" id="PTHR40623">
    <property type="entry name" value="INTEGRAL MEMBRANE PROTEIN"/>
    <property type="match status" value="1"/>
</dbReference>
<feature type="compositionally biased region" description="Basic and acidic residues" evidence="1">
    <location>
        <begin position="473"/>
        <end position="489"/>
    </location>
</feature>
<keyword evidence="4" id="KW-1185">Reference proteome</keyword>
<gene>
    <name evidence="3" type="ORF">QTJ16_004423</name>
</gene>
<feature type="compositionally biased region" description="Polar residues" evidence="1">
    <location>
        <begin position="336"/>
        <end position="358"/>
    </location>
</feature>
<keyword evidence="2" id="KW-1133">Transmembrane helix</keyword>
<feature type="compositionally biased region" description="Basic and acidic residues" evidence="1">
    <location>
        <begin position="295"/>
        <end position="315"/>
    </location>
</feature>
<feature type="compositionally biased region" description="Basic and acidic residues" evidence="1">
    <location>
        <begin position="206"/>
        <end position="222"/>
    </location>
</feature>
<feature type="region of interest" description="Disordered" evidence="1">
    <location>
        <begin position="198"/>
        <end position="369"/>
    </location>
</feature>
<name>A0AAD9WED7_9HELO</name>
<protein>
    <submittedName>
        <fullName evidence="3">Uncharacterized protein</fullName>
    </submittedName>
</protein>
<feature type="region of interest" description="Disordered" evidence="1">
    <location>
        <begin position="382"/>
        <end position="420"/>
    </location>
</feature>
<dbReference type="PANTHER" id="PTHR40623:SF2">
    <property type="entry name" value="INTEGRAL MEMBRANE PROTEIN"/>
    <property type="match status" value="1"/>
</dbReference>
<dbReference type="Proteomes" id="UP001285354">
    <property type="component" value="Unassembled WGS sequence"/>
</dbReference>
<feature type="transmembrane region" description="Helical" evidence="2">
    <location>
        <begin position="101"/>
        <end position="122"/>
    </location>
</feature>
<evidence type="ECO:0000313" key="3">
    <source>
        <dbReference type="EMBL" id="KAK2626161.1"/>
    </source>
</evidence>
<feature type="compositionally biased region" description="Basic residues" evidence="1">
    <location>
        <begin position="283"/>
        <end position="292"/>
    </location>
</feature>
<dbReference type="AlphaFoldDB" id="A0AAD9WED7"/>
<organism evidence="3 4">
    <name type="scientific">Diplocarpon rosae</name>
    <dbReference type="NCBI Taxonomy" id="946125"/>
    <lineage>
        <taxon>Eukaryota</taxon>
        <taxon>Fungi</taxon>
        <taxon>Dikarya</taxon>
        <taxon>Ascomycota</taxon>
        <taxon>Pezizomycotina</taxon>
        <taxon>Leotiomycetes</taxon>
        <taxon>Helotiales</taxon>
        <taxon>Drepanopezizaceae</taxon>
        <taxon>Diplocarpon</taxon>
    </lineage>
</organism>
<reference evidence="3" key="1">
    <citation type="submission" date="2023-06" db="EMBL/GenBank/DDBJ databases">
        <title>Draft genome of Marssonina rosae.</title>
        <authorList>
            <person name="Cheng Q."/>
        </authorList>
    </citation>
    <scope>NUCLEOTIDE SEQUENCE</scope>
    <source>
        <strain evidence="3">R4</strain>
    </source>
</reference>
<proteinExistence type="predicted"/>
<evidence type="ECO:0000313" key="4">
    <source>
        <dbReference type="Proteomes" id="UP001285354"/>
    </source>
</evidence>
<comment type="caution">
    <text evidence="3">The sequence shown here is derived from an EMBL/GenBank/DDBJ whole genome shotgun (WGS) entry which is preliminary data.</text>
</comment>
<keyword evidence="2" id="KW-0812">Transmembrane</keyword>